<evidence type="ECO:0000259" key="2">
    <source>
        <dbReference type="Pfam" id="PF01593"/>
    </source>
</evidence>
<dbReference type="SUPFAM" id="SSF51905">
    <property type="entry name" value="FAD/NAD(P)-binding domain"/>
    <property type="match status" value="1"/>
</dbReference>
<reference evidence="3 4" key="1">
    <citation type="submission" date="2020-06" db="EMBL/GenBank/DDBJ databases">
        <title>Acidovorax antarctica sp. nov., isolated from Corinth ice sheet soil, Antarctic Fields Peninsula.</title>
        <authorList>
            <person name="Xu Q."/>
            <person name="Peng F."/>
        </authorList>
    </citation>
    <scope>NUCLEOTIDE SEQUENCE [LARGE SCALE GENOMIC DNA]</scope>
    <source>
        <strain evidence="3 4">16-35-5</strain>
    </source>
</reference>
<dbReference type="InterPro" id="IPR002937">
    <property type="entry name" value="Amino_oxidase"/>
</dbReference>
<dbReference type="KEGG" id="aant:HUK68_09685"/>
<dbReference type="Pfam" id="PF01593">
    <property type="entry name" value="Amino_oxidase"/>
    <property type="match status" value="1"/>
</dbReference>
<keyword evidence="4" id="KW-1185">Reference proteome</keyword>
<dbReference type="PRINTS" id="PR00419">
    <property type="entry name" value="ADXRDTASE"/>
</dbReference>
<dbReference type="EMBL" id="CP054840">
    <property type="protein sequence ID" value="QKV53137.1"/>
    <property type="molecule type" value="Genomic_DNA"/>
</dbReference>
<dbReference type="Proteomes" id="UP000509579">
    <property type="component" value="Chromosome"/>
</dbReference>
<dbReference type="AlphaFoldDB" id="A0A6N1X1K4"/>
<dbReference type="PANTHER" id="PTHR16128">
    <property type="entry name" value="FAD/NAD(P)-BINDING OXIDOREDUCTASE FAMILY PROTEIN"/>
    <property type="match status" value="1"/>
</dbReference>
<feature type="region of interest" description="Disordered" evidence="1">
    <location>
        <begin position="1"/>
        <end position="25"/>
    </location>
</feature>
<organism evidence="3 4">
    <name type="scientific">Comamonas antarctica</name>
    <dbReference type="NCBI Taxonomy" id="2743470"/>
    <lineage>
        <taxon>Bacteria</taxon>
        <taxon>Pseudomonadati</taxon>
        <taxon>Pseudomonadota</taxon>
        <taxon>Betaproteobacteria</taxon>
        <taxon>Burkholderiales</taxon>
        <taxon>Comamonadaceae</taxon>
        <taxon>Comamonas</taxon>
    </lineage>
</organism>
<evidence type="ECO:0000256" key="1">
    <source>
        <dbReference type="SAM" id="MobiDB-lite"/>
    </source>
</evidence>
<dbReference type="PANTHER" id="PTHR16128:SF5">
    <property type="entry name" value="FAD_NAD(P)-BINDING OXIDOREDUCTASE FAMILY PROTEIN"/>
    <property type="match status" value="1"/>
</dbReference>
<protein>
    <submittedName>
        <fullName evidence="3">FAD-dependent oxidoreductase</fullName>
    </submittedName>
</protein>
<accession>A0A6N1X1K4</accession>
<dbReference type="RefSeq" id="WP_175504014.1">
    <property type="nucleotide sequence ID" value="NZ_CAURQT010000004.1"/>
</dbReference>
<feature type="region of interest" description="Disordered" evidence="1">
    <location>
        <begin position="272"/>
        <end position="293"/>
    </location>
</feature>
<dbReference type="Gene3D" id="3.90.660.10">
    <property type="match status" value="1"/>
</dbReference>
<dbReference type="Pfam" id="PF13450">
    <property type="entry name" value="NAD_binding_8"/>
    <property type="match status" value="1"/>
</dbReference>
<evidence type="ECO:0000313" key="3">
    <source>
        <dbReference type="EMBL" id="QKV53137.1"/>
    </source>
</evidence>
<gene>
    <name evidence="3" type="ORF">HUK68_09685</name>
</gene>
<sequence length="372" mass="40545">MTATRTFRPPASTPTAAQHPRRARHRPQTIAIIGAGIAGLACARTLVQAGHQVKVFEQGSTVGGRMAVHMTSHGSFDAGAQYFTVRDPRFEQVLALDPQLCRPWSATTIRVLDSAGRVASAVPPPRESHWVATPHMQSLPEAWAKPLIAAGRVHLQCRVTALERDRLEAGRWQLQTEDSLDPSQQTVHAGFDAVLLALPAPQARALLAPTGLADLHCQALEDIDIAPCWTLHLTFAQAQQPGLTTLGPHWNAARSTHHRIAWLARESSKPGRSSTERWTVQASPAWSQEHRNDDAPRIQAKLQKAFAEITGIHATPSHVSSRFWPYAQTMSTLGHAFLWNPKTGLGVCGDWCLGARVEDAFVSGLELALKVA</sequence>
<evidence type="ECO:0000313" key="4">
    <source>
        <dbReference type="Proteomes" id="UP000509579"/>
    </source>
</evidence>
<feature type="domain" description="Amine oxidase" evidence="2">
    <location>
        <begin position="126"/>
        <end position="368"/>
    </location>
</feature>
<dbReference type="Gene3D" id="3.50.50.60">
    <property type="entry name" value="FAD/NAD(P)-binding domain"/>
    <property type="match status" value="1"/>
</dbReference>
<dbReference type="InterPro" id="IPR036188">
    <property type="entry name" value="FAD/NAD-bd_sf"/>
</dbReference>
<feature type="compositionally biased region" description="Polar residues" evidence="1">
    <location>
        <begin position="272"/>
        <end position="286"/>
    </location>
</feature>
<name>A0A6N1X1K4_9BURK</name>
<dbReference type="GO" id="GO:0016491">
    <property type="term" value="F:oxidoreductase activity"/>
    <property type="evidence" value="ECO:0007669"/>
    <property type="project" value="InterPro"/>
</dbReference>
<proteinExistence type="predicted"/>